<dbReference type="InterPro" id="IPR027417">
    <property type="entry name" value="P-loop_NTPase"/>
</dbReference>
<gene>
    <name evidence="3" type="ORF">CMUS01_08428</name>
</gene>
<dbReference type="EMBL" id="WIGM01000327">
    <property type="protein sequence ID" value="KAF6828818.1"/>
    <property type="molecule type" value="Genomic_DNA"/>
</dbReference>
<proteinExistence type="predicted"/>
<evidence type="ECO:0000259" key="2">
    <source>
        <dbReference type="PROSITE" id="PS50837"/>
    </source>
</evidence>
<evidence type="ECO:0000256" key="1">
    <source>
        <dbReference type="SAM" id="MobiDB-lite"/>
    </source>
</evidence>
<dbReference type="PANTHER" id="PTHR46312">
    <property type="entry name" value="NACHT DOMAIN-CONTAINING PROTEIN"/>
    <property type="match status" value="1"/>
</dbReference>
<dbReference type="PANTHER" id="PTHR46312:SF2">
    <property type="entry name" value="NUCLEOTIDE-BINDING OLIGOMERIZATION DOMAIN-CONTAINING PROTEIN 2-LIKE"/>
    <property type="match status" value="1"/>
</dbReference>
<dbReference type="Pfam" id="PF13646">
    <property type="entry name" value="HEAT_2"/>
    <property type="match status" value="1"/>
</dbReference>
<sequence length="1036" mass="118659">MSHPTGIKLVKVPAISDTKADVDIIAIHGMDTDSTKTWTWIPKDGGPSAPKSLEELARDLLATLEDHLRRHRPATDAPPRPILFIASCFGGILLLKTLVISSNNNTKLLETTAGVIFLATPFQGTSFEKVAKWAKPILGLWAVSRYREPTPLLRLVEDAAPEIDTLVRDFTHLCKDRIPECQVFTFYELHNTNLLTRVKLDFINKEELLVDKTSVTLQIVKLPQGLERPHVLMNKFPHSGDGCYNLVRQKIEKFLDNIRSPLSILRRADEQIRNVYKKNDRLIIDRLSGDPLPMEQCYINLALVEQQRADNSKHTSKKPTPQPSPFSLSERLKLGPSHEDLLVKLPKLFEPSKLPDGDTKAPRRILIRGRAGVGETTLCKKIVHDFIHKNMWQDLFNRVIWVRLRDLKSRSYNEYNLGAVLKQIFFQKSEGSDSLHQELGQHIEHSGSGDTLFLLDGLDEVTELADEHRHGTPHPGHEFLIRLLNRPNVIITTRPHAAFPVGFNQPDLELDTVGFNQDQVQKYIKTVMPNFKDVEAIQSYLQKNRLMQSLVQIPILLDALCFIWEASSTRNGGPKVVPETMTAVYEGIALNLWEKDLERLEKDERLTGNPSRAQTQDAVSNESSTLEHLAFSGLYSDVIEFQPGHRDATYRHIKQHKQYNTKLSLHEMYGRLSFLRTSDTSADPSGQSFHFIHLTFQEYFAAKYFVQKWENNENLEYIDFKRPKRNLTKISPESFLQEHKYTVRYDIMWRFVAGLLDAPGEDETTRFFEAIERKPVDLLGPTHQWLVMHCLYKAASLPNDIRANREERLTQWVLFKNDFTGSSTFVRESELPEQVLRTALSASRDKRILLQALWYSRRYLSETTVMALVELFKDESWYVRRSAADALGNQPSLSETTVTALVELFKDESGDVRGSAAYTLGNQPSLIDKILGALGLELQSETHNRNLFRNFQYLEPLYGSLLRRSFNEGFSLYYNEDRCIINQTSGVRMAALKEDLFQSIILKGQRGVREVCPSKLWGRFEEDDSYSPSSRYKNVP</sequence>
<feature type="region of interest" description="Disordered" evidence="1">
    <location>
        <begin position="309"/>
        <end position="330"/>
    </location>
</feature>
<name>A0A8H6KD93_9PEZI</name>
<comment type="caution">
    <text evidence="3">The sequence shown here is derived from an EMBL/GenBank/DDBJ whole genome shotgun (WGS) entry which is preliminary data.</text>
</comment>
<feature type="domain" description="NACHT" evidence="2">
    <location>
        <begin position="363"/>
        <end position="461"/>
    </location>
</feature>
<dbReference type="OrthoDB" id="427518at2759"/>
<evidence type="ECO:0000313" key="4">
    <source>
        <dbReference type="Proteomes" id="UP000639643"/>
    </source>
</evidence>
<dbReference type="SUPFAM" id="SSF48371">
    <property type="entry name" value="ARM repeat"/>
    <property type="match status" value="1"/>
</dbReference>
<dbReference type="PROSITE" id="PS50837">
    <property type="entry name" value="NACHT"/>
    <property type="match status" value="1"/>
</dbReference>
<dbReference type="Gene3D" id="3.40.50.300">
    <property type="entry name" value="P-loop containing nucleotide triphosphate hydrolases"/>
    <property type="match status" value="1"/>
</dbReference>
<dbReference type="InterPro" id="IPR011989">
    <property type="entry name" value="ARM-like"/>
</dbReference>
<dbReference type="Gene3D" id="1.25.10.10">
    <property type="entry name" value="Leucine-rich Repeat Variant"/>
    <property type="match status" value="1"/>
</dbReference>
<dbReference type="SUPFAM" id="SSF52540">
    <property type="entry name" value="P-loop containing nucleoside triphosphate hydrolases"/>
    <property type="match status" value="1"/>
</dbReference>
<dbReference type="Pfam" id="PF05729">
    <property type="entry name" value="NACHT"/>
    <property type="match status" value="1"/>
</dbReference>
<organism evidence="3 4">
    <name type="scientific">Colletotrichum musicola</name>
    <dbReference type="NCBI Taxonomy" id="2175873"/>
    <lineage>
        <taxon>Eukaryota</taxon>
        <taxon>Fungi</taxon>
        <taxon>Dikarya</taxon>
        <taxon>Ascomycota</taxon>
        <taxon>Pezizomycotina</taxon>
        <taxon>Sordariomycetes</taxon>
        <taxon>Hypocreomycetidae</taxon>
        <taxon>Glomerellales</taxon>
        <taxon>Glomerellaceae</taxon>
        <taxon>Colletotrichum</taxon>
        <taxon>Colletotrichum orchidearum species complex</taxon>
    </lineage>
</organism>
<dbReference type="SUPFAM" id="SSF53474">
    <property type="entry name" value="alpha/beta-Hydrolases"/>
    <property type="match status" value="1"/>
</dbReference>
<dbReference type="InterPro" id="IPR055496">
    <property type="entry name" value="DUF7068"/>
</dbReference>
<dbReference type="AlphaFoldDB" id="A0A8H6KD93"/>
<protein>
    <submittedName>
        <fullName evidence="3">Peptidase C14</fullName>
    </submittedName>
</protein>
<dbReference type="Proteomes" id="UP000639643">
    <property type="component" value="Unassembled WGS sequence"/>
</dbReference>
<keyword evidence="4" id="KW-1185">Reference proteome</keyword>
<dbReference type="InterPro" id="IPR029058">
    <property type="entry name" value="AB_hydrolase_fold"/>
</dbReference>
<dbReference type="InterPro" id="IPR007111">
    <property type="entry name" value="NACHT_NTPase"/>
</dbReference>
<reference evidence="3" key="1">
    <citation type="journal article" date="2020" name="Phytopathology">
        <title>Genome Sequence Resources of Colletotrichum truncatum, C. plurivorum, C. musicola, and C. sojae: Four Species Pathogenic to Soybean (Glycine max).</title>
        <authorList>
            <person name="Rogerio F."/>
            <person name="Boufleur T.R."/>
            <person name="Ciampi-Guillardi M."/>
            <person name="Sukno S.A."/>
            <person name="Thon M.R."/>
            <person name="Massola Junior N.S."/>
            <person name="Baroncelli R."/>
        </authorList>
    </citation>
    <scope>NUCLEOTIDE SEQUENCE</scope>
    <source>
        <strain evidence="3">LFN0074</strain>
    </source>
</reference>
<accession>A0A8H6KD93</accession>
<dbReference type="Pfam" id="PF23238">
    <property type="entry name" value="DUF7068"/>
    <property type="match status" value="1"/>
</dbReference>
<dbReference type="InterPro" id="IPR016024">
    <property type="entry name" value="ARM-type_fold"/>
</dbReference>
<evidence type="ECO:0000313" key="3">
    <source>
        <dbReference type="EMBL" id="KAF6828818.1"/>
    </source>
</evidence>